<accession>A0ABX8UEF6</accession>
<sequence>MTTVYDDASRAALRARMAASRAELLAAREAAKLADARRKPVFTVSTVRELAVSAPHVTLAAAILAGALVLGPRRIATVVVRNGLTGWIAKMVRRMAGR</sequence>
<keyword evidence="1" id="KW-1133">Transmembrane helix</keyword>
<keyword evidence="3" id="KW-1185">Reference proteome</keyword>
<organism evidence="2 3">
    <name type="scientific">Paraburkholderia edwinii</name>
    <dbReference type="NCBI Taxonomy" id="2861782"/>
    <lineage>
        <taxon>Bacteria</taxon>
        <taxon>Pseudomonadati</taxon>
        <taxon>Pseudomonadota</taxon>
        <taxon>Betaproteobacteria</taxon>
        <taxon>Burkholderiales</taxon>
        <taxon>Burkholderiaceae</taxon>
        <taxon>Paraburkholderia</taxon>
    </lineage>
</organism>
<protein>
    <recommendedName>
        <fullName evidence="4">YqjK-like protein</fullName>
    </recommendedName>
</protein>
<dbReference type="EMBL" id="CP080095">
    <property type="protein sequence ID" value="QYD66964.1"/>
    <property type="molecule type" value="Genomic_DNA"/>
</dbReference>
<proteinExistence type="predicted"/>
<keyword evidence="1" id="KW-0472">Membrane</keyword>
<evidence type="ECO:0008006" key="4">
    <source>
        <dbReference type="Google" id="ProtNLM"/>
    </source>
</evidence>
<dbReference type="Proteomes" id="UP000826462">
    <property type="component" value="Chromosome 1"/>
</dbReference>
<evidence type="ECO:0000313" key="2">
    <source>
        <dbReference type="EMBL" id="QYD66964.1"/>
    </source>
</evidence>
<gene>
    <name evidence="2" type="ORF">KZJ38_11065</name>
</gene>
<keyword evidence="1" id="KW-0812">Transmembrane</keyword>
<reference evidence="2 3" key="1">
    <citation type="submission" date="2021-07" db="EMBL/GenBank/DDBJ databases">
        <title>Paraburkholderia edwinii protects Aspergillus sp. from phenazines by acting as a toxin sponge.</title>
        <authorList>
            <person name="Dahlstrom K.M."/>
            <person name="Newman D.K."/>
        </authorList>
    </citation>
    <scope>NUCLEOTIDE SEQUENCE [LARGE SCALE GENOMIC DNA]</scope>
    <source>
        <strain evidence="2 3">Pe01</strain>
    </source>
</reference>
<dbReference type="RefSeq" id="WP_219795958.1">
    <property type="nucleotide sequence ID" value="NZ_CP080095.1"/>
</dbReference>
<feature type="transmembrane region" description="Helical" evidence="1">
    <location>
        <begin position="50"/>
        <end position="71"/>
    </location>
</feature>
<evidence type="ECO:0000313" key="3">
    <source>
        <dbReference type="Proteomes" id="UP000826462"/>
    </source>
</evidence>
<name>A0ABX8UEF6_9BURK</name>
<evidence type="ECO:0000256" key="1">
    <source>
        <dbReference type="SAM" id="Phobius"/>
    </source>
</evidence>